<dbReference type="AlphaFoldDB" id="A0A3E0WTM8"/>
<keyword evidence="1" id="KW-0472">Membrane</keyword>
<name>A0A3E0WTM8_9BACI</name>
<protein>
    <recommendedName>
        <fullName evidence="4">YrhC-like protein</fullName>
    </recommendedName>
</protein>
<dbReference type="EMBL" id="NFZX01000006">
    <property type="protein sequence ID" value="RFA36330.1"/>
    <property type="molecule type" value="Genomic_DNA"/>
</dbReference>
<dbReference type="Proteomes" id="UP000256488">
    <property type="component" value="Unassembled WGS sequence"/>
</dbReference>
<accession>A0A3E0WTM8</accession>
<evidence type="ECO:0008006" key="4">
    <source>
        <dbReference type="Google" id="ProtNLM"/>
    </source>
</evidence>
<comment type="caution">
    <text evidence="2">The sequence shown here is derived from an EMBL/GenBank/DDBJ whole genome shotgun (WGS) entry which is preliminary data.</text>
</comment>
<dbReference type="InterPro" id="IPR025418">
    <property type="entry name" value="YrhC-like"/>
</dbReference>
<keyword evidence="1" id="KW-0812">Transmembrane</keyword>
<sequence>MLMDNKQRLKYKYIDYQRFIGALLILSMYLFLGAIINTYLRPSEDGIVLIGLTLVSLSAGFWLAYQQRQIKRKLDER</sequence>
<gene>
    <name evidence="2" type="ORF">CAI16_04705</name>
</gene>
<evidence type="ECO:0000313" key="3">
    <source>
        <dbReference type="Proteomes" id="UP000256488"/>
    </source>
</evidence>
<evidence type="ECO:0000256" key="1">
    <source>
        <dbReference type="SAM" id="Phobius"/>
    </source>
</evidence>
<proteinExistence type="predicted"/>
<dbReference type="Pfam" id="PF14143">
    <property type="entry name" value="YrhC"/>
    <property type="match status" value="1"/>
</dbReference>
<feature type="transmembrane region" description="Helical" evidence="1">
    <location>
        <begin position="20"/>
        <end position="40"/>
    </location>
</feature>
<keyword evidence="1" id="KW-1133">Transmembrane helix</keyword>
<evidence type="ECO:0000313" key="2">
    <source>
        <dbReference type="EMBL" id="RFA36330.1"/>
    </source>
</evidence>
<organism evidence="2 3">
    <name type="scientific">Virgibacillus dokdonensis</name>
    <dbReference type="NCBI Taxonomy" id="302167"/>
    <lineage>
        <taxon>Bacteria</taxon>
        <taxon>Bacillati</taxon>
        <taxon>Bacillota</taxon>
        <taxon>Bacilli</taxon>
        <taxon>Bacillales</taxon>
        <taxon>Bacillaceae</taxon>
        <taxon>Virgibacillus</taxon>
    </lineage>
</organism>
<reference evidence="2 3" key="1">
    <citation type="submission" date="2017-05" db="EMBL/GenBank/DDBJ databases">
        <title>Virgibacillus sp. AK90 isolated from a saltern of Kakinada, India.</title>
        <authorList>
            <person name="Gupta V."/>
            <person name="Sidhu C."/>
            <person name="Korpole S."/>
            <person name="Pinnaka A.K."/>
        </authorList>
    </citation>
    <scope>NUCLEOTIDE SEQUENCE [LARGE SCALE GENOMIC DNA]</scope>
    <source>
        <strain evidence="2 3">AK90</strain>
    </source>
</reference>
<feature type="transmembrane region" description="Helical" evidence="1">
    <location>
        <begin position="46"/>
        <end position="65"/>
    </location>
</feature>